<evidence type="ECO:0000313" key="1">
    <source>
        <dbReference type="EMBL" id="QED30226.1"/>
    </source>
</evidence>
<protein>
    <recommendedName>
        <fullName evidence="3">DUF1549 domain-containing protein</fullName>
    </recommendedName>
</protein>
<dbReference type="Proteomes" id="UP000321595">
    <property type="component" value="Chromosome"/>
</dbReference>
<gene>
    <name evidence="1" type="ORF">FRD01_23935</name>
</gene>
<name>A0A5B8Y2K6_9DELT</name>
<accession>A0A5B8Y2K6</accession>
<dbReference type="EMBL" id="CP042467">
    <property type="protein sequence ID" value="QED30226.1"/>
    <property type="molecule type" value="Genomic_DNA"/>
</dbReference>
<dbReference type="AlphaFoldDB" id="A0A5B8Y2K6"/>
<evidence type="ECO:0000313" key="2">
    <source>
        <dbReference type="Proteomes" id="UP000321595"/>
    </source>
</evidence>
<dbReference type="PROSITE" id="PS51257">
    <property type="entry name" value="PROKAR_LIPOPROTEIN"/>
    <property type="match status" value="1"/>
</dbReference>
<reference evidence="1 2" key="1">
    <citation type="submission" date="2019-08" db="EMBL/GenBank/DDBJ databases">
        <authorList>
            <person name="Liang Q."/>
        </authorList>
    </citation>
    <scope>NUCLEOTIDE SEQUENCE [LARGE SCALE GENOMIC DNA]</scope>
    <source>
        <strain evidence="1 2">V1718</strain>
    </source>
</reference>
<sequence length="592" mass="66183">MKVTWVGAALLVAATFGCDDTRFDFDDPARGPGDLVGKGDKVSDAAFFGGDDVLPQPRIVAEFPDDAALPDCGPQCEAYCQSLGLTNPVNAGMCKSLWGVGLAHQPVVKVESCRRIHVDMLGRYPTREDIINNCDGKSWGEVAIGLINSREFVSVNQRRWADKLLYDTQAVSVERIYDMDKLVGKLYEGRVAYDEFAAVVSAHPVLTRRFDTPEDRADALFWTFLGRPPLGPELADMSRLYTLWYNDYYDHPDLGMRLPDAHIRYRCIDENGDPDPTTRAECTSILFGQNELILKPDIRAMRNDRDERTMWSGVIKAEEWEKLQLPGRLIAGMPTFWEKLVDDVLMQYLGYDLGNLVPTVRDELVRYVLAYNGDIRALHFAVVTSAAYLQSASQQTQTDYRWTYGPLRQVDSEVWIDSIKHMTGYQIATCDHKLTRPQDFWEAGSIAGIALVENSNWTVQDEGVDYSYRNVARGLGGCPDNSVGGRFQIISILTTAQQLNFVNQVCDPAAEGGGAPIENFLPRDVDPNQSLTPELGEEIYAHQAAQFMGRLIDEEEAAKAREYAELCSGCNAAQFARPTCFAMLSSAEMLFY</sequence>
<dbReference type="RefSeq" id="WP_146963732.1">
    <property type="nucleotide sequence ID" value="NZ_CP042467.1"/>
</dbReference>
<organism evidence="1 2">
    <name type="scientific">Microvenator marinus</name>
    <dbReference type="NCBI Taxonomy" id="2600177"/>
    <lineage>
        <taxon>Bacteria</taxon>
        <taxon>Deltaproteobacteria</taxon>
        <taxon>Bradymonadales</taxon>
        <taxon>Microvenatoraceae</taxon>
        <taxon>Microvenator</taxon>
    </lineage>
</organism>
<dbReference type="KEGG" id="bbae:FRD01_23935"/>
<evidence type="ECO:0008006" key="3">
    <source>
        <dbReference type="Google" id="ProtNLM"/>
    </source>
</evidence>
<keyword evidence="2" id="KW-1185">Reference proteome</keyword>
<dbReference type="OrthoDB" id="5479666at2"/>
<proteinExistence type="predicted"/>